<dbReference type="PANTHER" id="PTHR47926:SF495">
    <property type="entry name" value="DYW DOMAIN-CONTAINING PROTEIN"/>
    <property type="match status" value="1"/>
</dbReference>
<dbReference type="Pfam" id="PF01535">
    <property type="entry name" value="PPR"/>
    <property type="match status" value="3"/>
</dbReference>
<proteinExistence type="inferred from homology"/>
<feature type="repeat" description="PPR" evidence="3">
    <location>
        <begin position="257"/>
        <end position="291"/>
    </location>
</feature>
<dbReference type="InterPro" id="IPR002885">
    <property type="entry name" value="PPR_rpt"/>
</dbReference>
<dbReference type="PROSITE" id="PS51375">
    <property type="entry name" value="PPR"/>
    <property type="match status" value="3"/>
</dbReference>
<dbReference type="EMBL" id="JACGWN010000012">
    <property type="protein sequence ID" value="KAL0417250.1"/>
    <property type="molecule type" value="Genomic_DNA"/>
</dbReference>
<organism evidence="5">
    <name type="scientific">Sesamum latifolium</name>
    <dbReference type="NCBI Taxonomy" id="2727402"/>
    <lineage>
        <taxon>Eukaryota</taxon>
        <taxon>Viridiplantae</taxon>
        <taxon>Streptophyta</taxon>
        <taxon>Embryophyta</taxon>
        <taxon>Tracheophyta</taxon>
        <taxon>Spermatophyta</taxon>
        <taxon>Magnoliopsida</taxon>
        <taxon>eudicotyledons</taxon>
        <taxon>Gunneridae</taxon>
        <taxon>Pentapetalae</taxon>
        <taxon>asterids</taxon>
        <taxon>lamiids</taxon>
        <taxon>Lamiales</taxon>
        <taxon>Pedaliaceae</taxon>
        <taxon>Sesamum</taxon>
    </lineage>
</organism>
<keyword evidence="2" id="KW-0677">Repeat</keyword>
<comment type="similarity">
    <text evidence="1">Belongs to the PPR family. PCMP-H subfamily.</text>
</comment>
<dbReference type="Pfam" id="PF20431">
    <property type="entry name" value="E_motif"/>
    <property type="match status" value="1"/>
</dbReference>
<dbReference type="AlphaFoldDB" id="A0AAW2UIP5"/>
<comment type="caution">
    <text evidence="5">The sequence shown here is derived from an EMBL/GenBank/DDBJ whole genome shotgun (WGS) entry which is preliminary data.</text>
</comment>
<gene>
    <name evidence="5" type="ORF">Slati_3556900</name>
</gene>
<evidence type="ECO:0000256" key="3">
    <source>
        <dbReference type="PROSITE-ProRule" id="PRU00708"/>
    </source>
</evidence>
<name>A0AAW2UIP5_9LAMI</name>
<feature type="domain" description="DYW" evidence="4">
    <location>
        <begin position="472"/>
        <end position="564"/>
    </location>
</feature>
<evidence type="ECO:0000256" key="2">
    <source>
        <dbReference type="ARBA" id="ARBA00022737"/>
    </source>
</evidence>
<dbReference type="GO" id="GO:0003723">
    <property type="term" value="F:RNA binding"/>
    <property type="evidence" value="ECO:0007669"/>
    <property type="project" value="InterPro"/>
</dbReference>
<reference evidence="5" key="1">
    <citation type="submission" date="2020-06" db="EMBL/GenBank/DDBJ databases">
        <authorList>
            <person name="Li T."/>
            <person name="Hu X."/>
            <person name="Zhang T."/>
            <person name="Song X."/>
            <person name="Zhang H."/>
            <person name="Dai N."/>
            <person name="Sheng W."/>
            <person name="Hou X."/>
            <person name="Wei L."/>
        </authorList>
    </citation>
    <scope>NUCLEOTIDE SEQUENCE</scope>
    <source>
        <strain evidence="5">KEN1</strain>
        <tissue evidence="5">Leaf</tissue>
    </source>
</reference>
<dbReference type="InterPro" id="IPR046848">
    <property type="entry name" value="E_motif"/>
</dbReference>
<dbReference type="InterPro" id="IPR046960">
    <property type="entry name" value="PPR_At4g14850-like_plant"/>
</dbReference>
<evidence type="ECO:0000313" key="5">
    <source>
        <dbReference type="EMBL" id="KAL0417250.1"/>
    </source>
</evidence>
<feature type="repeat" description="PPR" evidence="3">
    <location>
        <begin position="124"/>
        <end position="158"/>
    </location>
</feature>
<dbReference type="Pfam" id="PF12854">
    <property type="entry name" value="PPR_1"/>
    <property type="match status" value="1"/>
</dbReference>
<sequence length="564" mass="63158">MYGKCGHLKDAVQLFDEMPERDLASWASIFTAYNQADLHKCTLSLFSSMLSRDGLQPDHFIFASLINACASLAAFRLGLQLHAQFVVSLFSDDDVVKSSLVDFYAKCGFPDRARRVFDSIVSKNVVSWTSLIYGYARMGRKNEALELLRVMPCKSLYSWTALISGFVQGGHCVDSFRLFAELRRGGVDIEGPFVLSSLIVGSASLAMLEMGKQVHRLVVGLGYECSLYVSNALIDMYAKCSDVLSAEKIFRNMTKRDVVSWTSIIVGMAQHGRADEALSLYNEMTLAGVKPNEVTFTGLIYACSHVGLVDEGRQLFKSMVVDYGLRPSLQHYTCLVDLYSRSGHLEEAEKVLYSMPFKPDEAAWAALLSACSQAGKNKTGVRIAKHLLQVGPEDPSTCTLMSNIFARAAMWESVSTVRRMMAAMELKKKPGYSCVDLGKENQVFYAGETTHPMKDEIFRLLKELDAEMRKRGYVPDTSLVLHDMEPQEKERQLFWHSERLAVAYGLLKSAPGTSIRILKNLRICGDCHTVLKFICSIVGREIVVRDANRFHHFKDGVCSCRDFW</sequence>
<dbReference type="GO" id="GO:0009451">
    <property type="term" value="P:RNA modification"/>
    <property type="evidence" value="ECO:0007669"/>
    <property type="project" value="InterPro"/>
</dbReference>
<dbReference type="InterPro" id="IPR032867">
    <property type="entry name" value="DYW_dom"/>
</dbReference>
<dbReference type="InterPro" id="IPR011990">
    <property type="entry name" value="TPR-like_helical_dom_sf"/>
</dbReference>
<dbReference type="NCBIfam" id="TIGR00756">
    <property type="entry name" value="PPR"/>
    <property type="match status" value="4"/>
</dbReference>
<dbReference type="GO" id="GO:0008270">
    <property type="term" value="F:zinc ion binding"/>
    <property type="evidence" value="ECO:0007669"/>
    <property type="project" value="InterPro"/>
</dbReference>
<accession>A0AAW2UIP5</accession>
<evidence type="ECO:0000256" key="1">
    <source>
        <dbReference type="ARBA" id="ARBA00006643"/>
    </source>
</evidence>
<reference evidence="5" key="2">
    <citation type="journal article" date="2024" name="Plant">
        <title>Genomic evolution and insights into agronomic trait innovations of Sesamum species.</title>
        <authorList>
            <person name="Miao H."/>
            <person name="Wang L."/>
            <person name="Qu L."/>
            <person name="Liu H."/>
            <person name="Sun Y."/>
            <person name="Le M."/>
            <person name="Wang Q."/>
            <person name="Wei S."/>
            <person name="Zheng Y."/>
            <person name="Lin W."/>
            <person name="Duan Y."/>
            <person name="Cao H."/>
            <person name="Xiong S."/>
            <person name="Wang X."/>
            <person name="Wei L."/>
            <person name="Li C."/>
            <person name="Ma Q."/>
            <person name="Ju M."/>
            <person name="Zhao R."/>
            <person name="Li G."/>
            <person name="Mu C."/>
            <person name="Tian Q."/>
            <person name="Mei H."/>
            <person name="Zhang T."/>
            <person name="Gao T."/>
            <person name="Zhang H."/>
        </authorList>
    </citation>
    <scope>NUCLEOTIDE SEQUENCE</scope>
    <source>
        <strain evidence="5">KEN1</strain>
    </source>
</reference>
<dbReference type="Pfam" id="PF13041">
    <property type="entry name" value="PPR_2"/>
    <property type="match status" value="1"/>
</dbReference>
<evidence type="ECO:0000259" key="4">
    <source>
        <dbReference type="Pfam" id="PF14432"/>
    </source>
</evidence>
<dbReference type="Gene3D" id="1.25.40.10">
    <property type="entry name" value="Tetratricopeptide repeat domain"/>
    <property type="match status" value="3"/>
</dbReference>
<dbReference type="FunFam" id="1.25.40.10:FF:000090">
    <property type="entry name" value="Pentatricopeptide repeat-containing protein, chloroplastic"/>
    <property type="match status" value="1"/>
</dbReference>
<dbReference type="Pfam" id="PF14432">
    <property type="entry name" value="DYW_deaminase"/>
    <property type="match status" value="1"/>
</dbReference>
<dbReference type="PANTHER" id="PTHR47926">
    <property type="entry name" value="PENTATRICOPEPTIDE REPEAT-CONTAINING PROTEIN"/>
    <property type="match status" value="1"/>
</dbReference>
<protein>
    <submittedName>
        <fullName evidence="5">Pentatricopeptide repeat-containing protein, mitochondrial</fullName>
    </submittedName>
</protein>
<feature type="repeat" description="PPR" evidence="3">
    <location>
        <begin position="292"/>
        <end position="327"/>
    </location>
</feature>